<gene>
    <name evidence="1" type="ORF">GBB04_11770</name>
</gene>
<dbReference type="Proteomes" id="UP000429211">
    <property type="component" value="Unassembled WGS sequence"/>
</dbReference>
<evidence type="ECO:0000313" key="2">
    <source>
        <dbReference type="Proteomes" id="UP000429211"/>
    </source>
</evidence>
<organism evidence="1 2">
    <name type="scientific">Bifidobacterium dentium</name>
    <dbReference type="NCBI Taxonomy" id="1689"/>
    <lineage>
        <taxon>Bacteria</taxon>
        <taxon>Bacillati</taxon>
        <taxon>Actinomycetota</taxon>
        <taxon>Actinomycetes</taxon>
        <taxon>Bifidobacteriales</taxon>
        <taxon>Bifidobacteriaceae</taxon>
        <taxon>Bifidobacterium</taxon>
    </lineage>
</organism>
<dbReference type="AlphaFoldDB" id="A0A7J5TEI6"/>
<comment type="caution">
    <text evidence="1">The sequence shown here is derived from an EMBL/GenBank/DDBJ whole genome shotgun (WGS) entry which is preliminary data.</text>
</comment>
<dbReference type="EMBL" id="WDPD01000044">
    <property type="protein sequence ID" value="KAB7457188.1"/>
    <property type="molecule type" value="Genomic_DNA"/>
</dbReference>
<protein>
    <submittedName>
        <fullName evidence="1">Uncharacterized protein</fullName>
    </submittedName>
</protein>
<evidence type="ECO:0000313" key="1">
    <source>
        <dbReference type="EMBL" id="KAB7457188.1"/>
    </source>
</evidence>
<sequence length="118" mass="13600">MKQSLKITIVPVITETISKNRNSFSYNRKFLSRSSAISLIYGRFESSYGDISLIYGSLGRKNDPKYTPELAFSQVDLPYISEMVQVGRQNLPYIGQIWADCRQGEADRVWRTVRDRLV</sequence>
<reference evidence="1 2" key="1">
    <citation type="journal article" date="2019" name="Nat. Med.">
        <title>A library of human gut bacterial isolates paired with longitudinal multiomics data enables mechanistic microbiome research.</title>
        <authorList>
            <person name="Poyet M."/>
            <person name="Groussin M."/>
            <person name="Gibbons S.M."/>
            <person name="Avila-Pacheco J."/>
            <person name="Jiang X."/>
            <person name="Kearney S.M."/>
            <person name="Perrotta A.R."/>
            <person name="Berdy B."/>
            <person name="Zhao S."/>
            <person name="Lieberman T.D."/>
            <person name="Swanson P.K."/>
            <person name="Smith M."/>
            <person name="Roesemann S."/>
            <person name="Alexander J.E."/>
            <person name="Rich S.A."/>
            <person name="Livny J."/>
            <person name="Vlamakis H."/>
            <person name="Clish C."/>
            <person name="Bullock K."/>
            <person name="Deik A."/>
            <person name="Scott J."/>
            <person name="Pierce K.A."/>
            <person name="Xavier R.J."/>
            <person name="Alm E.J."/>
        </authorList>
    </citation>
    <scope>NUCLEOTIDE SEQUENCE [LARGE SCALE GENOMIC DNA]</scope>
    <source>
        <strain evidence="1 2">BIOML-A2</strain>
    </source>
</reference>
<accession>A0A7J5TEI6</accession>
<name>A0A7J5TEI6_9BIFI</name>
<proteinExistence type="predicted"/>